<dbReference type="AlphaFoldDB" id="A0A504YLZ7"/>
<name>A0A504YLZ7_FASGI</name>
<reference evidence="2 3" key="1">
    <citation type="submission" date="2019-04" db="EMBL/GenBank/DDBJ databases">
        <title>Annotation for the trematode Fasciola gigantica.</title>
        <authorList>
            <person name="Choi Y.-J."/>
        </authorList>
    </citation>
    <scope>NUCLEOTIDE SEQUENCE [LARGE SCALE GENOMIC DNA]</scope>
    <source>
        <strain evidence="2">Uganda_cow_1</strain>
    </source>
</reference>
<feature type="compositionally biased region" description="Low complexity" evidence="1">
    <location>
        <begin position="126"/>
        <end position="142"/>
    </location>
</feature>
<dbReference type="Proteomes" id="UP000316759">
    <property type="component" value="Unassembled WGS sequence"/>
</dbReference>
<dbReference type="STRING" id="46835.A0A504YLZ7"/>
<keyword evidence="3" id="KW-1185">Reference proteome</keyword>
<evidence type="ECO:0000256" key="1">
    <source>
        <dbReference type="SAM" id="MobiDB-lite"/>
    </source>
</evidence>
<dbReference type="OrthoDB" id="202203at2759"/>
<dbReference type="EMBL" id="SUNJ01011584">
    <property type="protein sequence ID" value="TPP58780.1"/>
    <property type="molecule type" value="Genomic_DNA"/>
</dbReference>
<evidence type="ECO:0000313" key="3">
    <source>
        <dbReference type="Proteomes" id="UP000316759"/>
    </source>
</evidence>
<accession>A0A504YLZ7</accession>
<proteinExistence type="predicted"/>
<feature type="compositionally biased region" description="Polar residues" evidence="1">
    <location>
        <begin position="72"/>
        <end position="86"/>
    </location>
</feature>
<feature type="region of interest" description="Disordered" evidence="1">
    <location>
        <begin position="120"/>
        <end position="142"/>
    </location>
</feature>
<evidence type="ECO:0000313" key="2">
    <source>
        <dbReference type="EMBL" id="TPP58780.1"/>
    </source>
</evidence>
<sequence>MASHCFHTINFPDTRRLVLVGNGGIATEIAHEVLGCQVVWTIKDSTISTPFLDPSAARFLLDARDRALRSAQKSSGPDQTGDQSGPTKIRRMRYVVSKDSHTDSPAHLPGSSDTESQLILVPDSCSNPSSATNKASSTTTTKPVGVALGPDWAFWKWICTDRFRFVQ</sequence>
<gene>
    <name evidence="2" type="ORF">FGIG_05586</name>
</gene>
<organism evidence="2 3">
    <name type="scientific">Fasciola gigantica</name>
    <name type="common">Giant liver fluke</name>
    <dbReference type="NCBI Taxonomy" id="46835"/>
    <lineage>
        <taxon>Eukaryota</taxon>
        <taxon>Metazoa</taxon>
        <taxon>Spiralia</taxon>
        <taxon>Lophotrochozoa</taxon>
        <taxon>Platyhelminthes</taxon>
        <taxon>Trematoda</taxon>
        <taxon>Digenea</taxon>
        <taxon>Plagiorchiida</taxon>
        <taxon>Echinostomata</taxon>
        <taxon>Echinostomatoidea</taxon>
        <taxon>Fasciolidae</taxon>
        <taxon>Fasciola</taxon>
    </lineage>
</organism>
<comment type="caution">
    <text evidence="2">The sequence shown here is derived from an EMBL/GenBank/DDBJ whole genome shotgun (WGS) entry which is preliminary data.</text>
</comment>
<protein>
    <submittedName>
        <fullName evidence="2">Pyridine nucleotide-disulfide oxidoreductase domain-containing protein 1</fullName>
    </submittedName>
</protein>
<feature type="region of interest" description="Disordered" evidence="1">
    <location>
        <begin position="69"/>
        <end position="89"/>
    </location>
</feature>